<sequence length="276" mass="32321">MTLINLKYIKKVIFGLRQHHPEYPEHLSAGIVHLCESNEELCRNVCKLAEYLMENFDVHRCHRNTLIINIFAGLAQGEIRFFSVHSHAINSSQIYKLRDKKQYRDSCDIASDLLSVCDKLKLSMSFTNILADIDRRYLSTEYEPIWEMNLSYLQKESGLKCQRLSEACDSLYQRLYEDIENLPQYIKLKKRIKLFNSSTLTMANFSSTPNFIEQQISSYVIAGLVLEQRIPYGILIDLQNTLFPFEQPFYNFERSSKLPIVYRKKSPKFNKYNAVG</sequence>
<organism evidence="1 2">
    <name type="scientific">Marinobacter xestospongiae</name>
    <dbReference type="NCBI Taxonomy" id="994319"/>
    <lineage>
        <taxon>Bacteria</taxon>
        <taxon>Pseudomonadati</taxon>
        <taxon>Pseudomonadota</taxon>
        <taxon>Gammaproteobacteria</taxon>
        <taxon>Pseudomonadales</taxon>
        <taxon>Marinobacteraceae</taxon>
        <taxon>Marinobacter</taxon>
    </lineage>
</organism>
<dbReference type="EMBL" id="JAWIIJ010000013">
    <property type="protein sequence ID" value="MDV2080354.1"/>
    <property type="molecule type" value="Genomic_DNA"/>
</dbReference>
<keyword evidence="2" id="KW-1185">Reference proteome</keyword>
<evidence type="ECO:0008006" key="3">
    <source>
        <dbReference type="Google" id="ProtNLM"/>
    </source>
</evidence>
<dbReference type="Proteomes" id="UP001269819">
    <property type="component" value="Unassembled WGS sequence"/>
</dbReference>
<protein>
    <recommendedName>
        <fullName evidence="3">Cyclodipeptide synthase</fullName>
    </recommendedName>
</protein>
<comment type="caution">
    <text evidence="1">The sequence shown here is derived from an EMBL/GenBank/DDBJ whole genome shotgun (WGS) entry which is preliminary data.</text>
</comment>
<gene>
    <name evidence="1" type="ORF">RYS15_16825</name>
</gene>
<proteinExistence type="predicted"/>
<name>A0ABU3W1E1_9GAMM</name>
<evidence type="ECO:0000313" key="1">
    <source>
        <dbReference type="EMBL" id="MDV2080354.1"/>
    </source>
</evidence>
<reference evidence="1 2" key="1">
    <citation type="submission" date="2023-10" db="EMBL/GenBank/DDBJ databases">
        <title>Characteristics and mechanism of a salt-tolerant marine origin heterotrophic nitrifying- aerobic denitrifying bacteria Marinobacter xestospongiae HN1.</title>
        <authorList>
            <person name="Qi R."/>
        </authorList>
    </citation>
    <scope>NUCLEOTIDE SEQUENCE [LARGE SCALE GENOMIC DNA]</scope>
    <source>
        <strain evidence="1 2">HN1</strain>
    </source>
</reference>
<accession>A0ABU3W1E1</accession>
<evidence type="ECO:0000313" key="2">
    <source>
        <dbReference type="Proteomes" id="UP001269819"/>
    </source>
</evidence>
<dbReference type="RefSeq" id="WP_316974770.1">
    <property type="nucleotide sequence ID" value="NZ_JAWIIJ010000013.1"/>
</dbReference>